<evidence type="ECO:0008006" key="6">
    <source>
        <dbReference type="Google" id="ProtNLM"/>
    </source>
</evidence>
<dbReference type="GO" id="GO:0016757">
    <property type="term" value="F:glycosyltransferase activity"/>
    <property type="evidence" value="ECO:0007669"/>
    <property type="project" value="UniProtKB-KW"/>
</dbReference>
<evidence type="ECO:0000256" key="1">
    <source>
        <dbReference type="ARBA" id="ARBA00006739"/>
    </source>
</evidence>
<keyword evidence="3" id="KW-0808">Transferase</keyword>
<accession>A0A368YIZ6</accession>
<gene>
    <name evidence="4" type="ORF">C7476_115120</name>
</gene>
<keyword evidence="5" id="KW-1185">Reference proteome</keyword>
<reference evidence="4 5" key="1">
    <citation type="submission" date="2018-07" db="EMBL/GenBank/DDBJ databases">
        <title>Genomic Encyclopedia of Type Strains, Phase III (KMG-III): the genomes of soil and plant-associated and newly described type strains.</title>
        <authorList>
            <person name="Whitman W."/>
        </authorList>
    </citation>
    <scope>NUCLEOTIDE SEQUENCE [LARGE SCALE GENOMIC DNA]</scope>
    <source>
        <strain evidence="4 5">31-25a</strain>
    </source>
</reference>
<dbReference type="OrthoDB" id="9771846at2"/>
<name>A0A368YIZ6_9HYPH</name>
<dbReference type="PANTHER" id="PTHR43179:SF12">
    <property type="entry name" value="GALACTOFURANOSYLTRANSFERASE GLFT2"/>
    <property type="match status" value="1"/>
</dbReference>
<dbReference type="Gene3D" id="3.90.550.10">
    <property type="entry name" value="Spore Coat Polysaccharide Biosynthesis Protein SpsA, Chain A"/>
    <property type="match status" value="1"/>
</dbReference>
<dbReference type="AlphaFoldDB" id="A0A368YIZ6"/>
<comment type="similarity">
    <text evidence="1">Belongs to the glycosyltransferase 2 family.</text>
</comment>
<dbReference type="EMBL" id="QPJM01000015">
    <property type="protein sequence ID" value="RCW80155.1"/>
    <property type="molecule type" value="Genomic_DNA"/>
</dbReference>
<dbReference type="RefSeq" id="WP_114431885.1">
    <property type="nucleotide sequence ID" value="NZ_QPJM01000015.1"/>
</dbReference>
<dbReference type="PANTHER" id="PTHR43179">
    <property type="entry name" value="RHAMNOSYLTRANSFERASE WBBL"/>
    <property type="match status" value="1"/>
</dbReference>
<evidence type="ECO:0000313" key="5">
    <source>
        <dbReference type="Proteomes" id="UP000253324"/>
    </source>
</evidence>
<protein>
    <recommendedName>
        <fullName evidence="6">GT2 family glycosyltransferase</fullName>
    </recommendedName>
</protein>
<keyword evidence="2" id="KW-0328">Glycosyltransferase</keyword>
<dbReference type="SUPFAM" id="SSF53448">
    <property type="entry name" value="Nucleotide-diphospho-sugar transferases"/>
    <property type="match status" value="1"/>
</dbReference>
<comment type="caution">
    <text evidence="4">The sequence shown here is derived from an EMBL/GenBank/DDBJ whole genome shotgun (WGS) entry which is preliminary data.</text>
</comment>
<evidence type="ECO:0000256" key="3">
    <source>
        <dbReference type="ARBA" id="ARBA00022679"/>
    </source>
</evidence>
<sequence length="296" mass="33355">MPVSVQQQSVLFNNEFDSISRSLDSIDRAAQLGREFGITETSVAYGDSSPHPCLSEEQLAALREKFQNITISYDFFGANLGSAAGHNRLAVAGTSDFILVQNPDIVPSPRLLENLIAPFANKSIGFVEAKQLPIEHPKDYDEATGDTSWASTASAMVHRDTFERLSGFDADTFFLYCDDVDFSWRVREFGLRVIFQPSAVVFHDKRLSSEGAWQTTSTERYYSAEAALLLTHKWSRSDLTEHIVKDFLLTGDEFQKKAVTEFEHRKSANTLPAQRDPNHKIAQFINGNYAKHRYFL</sequence>
<evidence type="ECO:0000313" key="4">
    <source>
        <dbReference type="EMBL" id="RCW80155.1"/>
    </source>
</evidence>
<proteinExistence type="inferred from homology"/>
<organism evidence="4 5">
    <name type="scientific">Phyllobacterium bourgognense</name>
    <dbReference type="NCBI Taxonomy" id="314236"/>
    <lineage>
        <taxon>Bacteria</taxon>
        <taxon>Pseudomonadati</taxon>
        <taxon>Pseudomonadota</taxon>
        <taxon>Alphaproteobacteria</taxon>
        <taxon>Hyphomicrobiales</taxon>
        <taxon>Phyllobacteriaceae</taxon>
        <taxon>Phyllobacterium</taxon>
    </lineage>
</organism>
<dbReference type="Proteomes" id="UP000253324">
    <property type="component" value="Unassembled WGS sequence"/>
</dbReference>
<dbReference type="InterPro" id="IPR029044">
    <property type="entry name" value="Nucleotide-diphossugar_trans"/>
</dbReference>
<evidence type="ECO:0000256" key="2">
    <source>
        <dbReference type="ARBA" id="ARBA00022676"/>
    </source>
</evidence>